<evidence type="ECO:0008006" key="5">
    <source>
        <dbReference type="Google" id="ProtNLM"/>
    </source>
</evidence>
<dbReference type="Proteomes" id="UP000676601">
    <property type="component" value="Unassembled WGS sequence"/>
</dbReference>
<proteinExistence type="predicted"/>
<sequence>MDPIMQAIHRARARLQVFRMLRYLAYGLSCGLIAALLLLLAARLWPIPFYQLAAAGLAVAGAAAGLATGLLHRIRVKEAAEAMDLASGSAERSDMMVTALSFAGNDSAAARWQRTQAAEYGRLFAAQMKTRLRRPKLTKWWAGCGGGLAVCLALVLLPSPMDDKLAQAAEQKQWVQEQQKKTEDLVKELETKKLDLTAKKPLDGHLKTLQKELDGTKDPDRALEQLEKTMKAMEQTAKQQEEKAQNLSELGRKMQQTPQLSSIGKSLEQKDQAAMKKALDQLKQQIRKLSPEEKEQLREALKKMAEEAGKKQDTKALQEALNKAEQALAGTDPSKLDEALKGLEEELAKAIAASQASSSQSDAASALAASLASQGLGLASQMTAAGMPVSDAWATGGAAEQLALADSAGMGEPSDSGGGDPSEPIDGAGQGNSPGQGSGNGSGSGSGSGAGQGGSGRGGSGQGPGGSGAGLGQGGRELVTTPREFAGKGNVQADKGPIQGGGGTVQKGGVAPGVEGASRPYEEVYKEYEAEAKKSLGRSDLPQQMQGLVEEYFTGINPNP</sequence>
<feature type="compositionally biased region" description="Basic and acidic residues" evidence="1">
    <location>
        <begin position="267"/>
        <end position="276"/>
    </location>
</feature>
<keyword evidence="2" id="KW-0812">Transmembrane</keyword>
<feature type="transmembrane region" description="Helical" evidence="2">
    <location>
        <begin position="137"/>
        <end position="157"/>
    </location>
</feature>
<feature type="compositionally biased region" description="Gly residues" evidence="1">
    <location>
        <begin position="428"/>
        <end position="475"/>
    </location>
</feature>
<dbReference type="EMBL" id="BORU01000001">
    <property type="protein sequence ID" value="GIO51906.1"/>
    <property type="molecule type" value="Genomic_DNA"/>
</dbReference>
<feature type="compositionally biased region" description="Low complexity" evidence="1">
    <location>
        <begin position="409"/>
        <end position="427"/>
    </location>
</feature>
<name>A0ABQ4L6I9_9BACL</name>
<gene>
    <name evidence="3" type="ORF">J21TS7_02240</name>
</gene>
<reference evidence="3 4" key="1">
    <citation type="submission" date="2021-03" db="EMBL/GenBank/DDBJ databases">
        <title>Antimicrobial resistance genes in bacteria isolated from Japanese honey, and their potential for conferring macrolide and lincosamide resistance in the American foulbrood pathogen Paenibacillus larvae.</title>
        <authorList>
            <person name="Okamoto M."/>
            <person name="Kumagai M."/>
            <person name="Kanamori H."/>
            <person name="Takamatsu D."/>
        </authorList>
    </citation>
    <scope>NUCLEOTIDE SEQUENCE [LARGE SCALE GENOMIC DNA]</scope>
    <source>
        <strain evidence="3 4">J21TS7</strain>
    </source>
</reference>
<comment type="caution">
    <text evidence="3">The sequence shown here is derived from an EMBL/GenBank/DDBJ whole genome shotgun (WGS) entry which is preliminary data.</text>
</comment>
<feature type="region of interest" description="Disordered" evidence="1">
    <location>
        <begin position="252"/>
        <end position="276"/>
    </location>
</feature>
<evidence type="ECO:0000256" key="2">
    <source>
        <dbReference type="SAM" id="Phobius"/>
    </source>
</evidence>
<evidence type="ECO:0000313" key="3">
    <source>
        <dbReference type="EMBL" id="GIO51906.1"/>
    </source>
</evidence>
<feature type="transmembrane region" description="Helical" evidence="2">
    <location>
        <begin position="21"/>
        <end position="42"/>
    </location>
</feature>
<keyword evidence="2" id="KW-0472">Membrane</keyword>
<accession>A0ABQ4L6I9</accession>
<dbReference type="RefSeq" id="WP_212982496.1">
    <property type="nucleotide sequence ID" value="NZ_BORU01000001.1"/>
</dbReference>
<evidence type="ECO:0000313" key="4">
    <source>
        <dbReference type="Proteomes" id="UP000676601"/>
    </source>
</evidence>
<feature type="compositionally biased region" description="Polar residues" evidence="1">
    <location>
        <begin position="254"/>
        <end position="264"/>
    </location>
</feature>
<protein>
    <recommendedName>
        <fullName evidence="5">Phage tail tape measure protein</fullName>
    </recommendedName>
</protein>
<feature type="transmembrane region" description="Helical" evidence="2">
    <location>
        <begin position="48"/>
        <end position="71"/>
    </location>
</feature>
<feature type="region of interest" description="Disordered" evidence="1">
    <location>
        <begin position="406"/>
        <end position="519"/>
    </location>
</feature>
<organism evidence="3 4">
    <name type="scientific">Paenibacillus cineris</name>
    <dbReference type="NCBI Taxonomy" id="237530"/>
    <lineage>
        <taxon>Bacteria</taxon>
        <taxon>Bacillati</taxon>
        <taxon>Bacillota</taxon>
        <taxon>Bacilli</taxon>
        <taxon>Bacillales</taxon>
        <taxon>Paenibacillaceae</taxon>
        <taxon>Paenibacillus</taxon>
    </lineage>
</organism>
<keyword evidence="2" id="KW-1133">Transmembrane helix</keyword>
<keyword evidence="4" id="KW-1185">Reference proteome</keyword>
<evidence type="ECO:0000256" key="1">
    <source>
        <dbReference type="SAM" id="MobiDB-lite"/>
    </source>
</evidence>